<accession>A0ABX9JU23</accession>
<organism evidence="1 2">
    <name type="scientific">Archangium gephyra</name>
    <dbReference type="NCBI Taxonomy" id="48"/>
    <lineage>
        <taxon>Bacteria</taxon>
        <taxon>Pseudomonadati</taxon>
        <taxon>Myxococcota</taxon>
        <taxon>Myxococcia</taxon>
        <taxon>Myxococcales</taxon>
        <taxon>Cystobacterineae</taxon>
        <taxon>Archangiaceae</taxon>
        <taxon>Archangium</taxon>
    </lineage>
</organism>
<evidence type="ECO:0000313" key="1">
    <source>
        <dbReference type="EMBL" id="REG27110.1"/>
    </source>
</evidence>
<reference evidence="1 2" key="1">
    <citation type="submission" date="2018-08" db="EMBL/GenBank/DDBJ databases">
        <title>Genomic Encyclopedia of Archaeal and Bacterial Type Strains, Phase II (KMG-II): from individual species to whole genera.</title>
        <authorList>
            <person name="Goeker M."/>
        </authorList>
    </citation>
    <scope>NUCLEOTIDE SEQUENCE [LARGE SCALE GENOMIC DNA]</scope>
    <source>
        <strain evidence="1 2">DSM 2261</strain>
    </source>
</reference>
<evidence type="ECO:0008006" key="3">
    <source>
        <dbReference type="Google" id="ProtNLM"/>
    </source>
</evidence>
<sequence>MKKTLPAVCTLLLLTACDDGIRSVQDMRESSPQVDIKRLDGQLTVDIYLPSRSPSTFETPQGHHCPELDPSVTAEVRGGTLQALEPGGLGMYGRIGCSIPRVLIRDAGREVGITLRDATGSVELSLAPTPELSVVSSTSVARGGTILVRTGATPPPAQSTFHLRDTTATEDAVWLTATREPEGLTRLLVPQTLEPVWTGPAKLTVVYEGGATCDGLQCRQVKTSFAFSGVEILP</sequence>
<keyword evidence="2" id="KW-1185">Reference proteome</keyword>
<dbReference type="EMBL" id="QUMU01000010">
    <property type="protein sequence ID" value="REG27110.1"/>
    <property type="molecule type" value="Genomic_DNA"/>
</dbReference>
<gene>
    <name evidence="1" type="ORF">ATI61_110117</name>
</gene>
<dbReference type="Proteomes" id="UP000256345">
    <property type="component" value="Unassembled WGS sequence"/>
</dbReference>
<protein>
    <recommendedName>
        <fullName evidence="3">Lipoprotein</fullName>
    </recommendedName>
</protein>
<comment type="caution">
    <text evidence="1">The sequence shown here is derived from an EMBL/GenBank/DDBJ whole genome shotgun (WGS) entry which is preliminary data.</text>
</comment>
<dbReference type="RefSeq" id="WP_147333074.1">
    <property type="nucleotide sequence ID" value="NZ_CP011509.1"/>
</dbReference>
<name>A0ABX9JU23_9BACT</name>
<evidence type="ECO:0000313" key="2">
    <source>
        <dbReference type="Proteomes" id="UP000256345"/>
    </source>
</evidence>
<dbReference type="PROSITE" id="PS51257">
    <property type="entry name" value="PROKAR_LIPOPROTEIN"/>
    <property type="match status" value="1"/>
</dbReference>
<proteinExistence type="predicted"/>